<comment type="caution">
    <text evidence="1">The sequence shown here is derived from an EMBL/GenBank/DDBJ whole genome shotgun (WGS) entry which is preliminary data.</text>
</comment>
<organism evidence="1 2">
    <name type="scientific">Bacillus thuringiensis</name>
    <dbReference type="NCBI Taxonomy" id="1428"/>
    <lineage>
        <taxon>Bacteria</taxon>
        <taxon>Bacillati</taxon>
        <taxon>Bacillota</taxon>
        <taxon>Bacilli</taxon>
        <taxon>Bacillales</taxon>
        <taxon>Bacillaceae</taxon>
        <taxon>Bacillus</taxon>
        <taxon>Bacillus cereus group</taxon>
    </lineage>
</organism>
<dbReference type="AlphaFoldDB" id="A0A4R4BC14"/>
<evidence type="ECO:0000313" key="2">
    <source>
        <dbReference type="Proteomes" id="UP000295285"/>
    </source>
</evidence>
<dbReference type="Proteomes" id="UP000295285">
    <property type="component" value="Unassembled WGS sequence"/>
</dbReference>
<dbReference type="EMBL" id="SMDG01000012">
    <property type="protein sequence ID" value="TCW53217.1"/>
    <property type="molecule type" value="Genomic_DNA"/>
</dbReference>
<gene>
    <name evidence="1" type="ORF">EC910_112170</name>
</gene>
<sequence length="87" mass="10298">MEFYRVWHKKKNTRVICARNSYEAVGFYLMETYHDCDCVEYLNVQKLSTSEQIKVMHNGHEVLRTLQDICSERKLANIPCTVVDILK</sequence>
<reference evidence="1 2" key="1">
    <citation type="submission" date="2019-03" db="EMBL/GenBank/DDBJ databases">
        <title>Above-ground endophytic microbial communities from plants in different locations in the United States.</title>
        <authorList>
            <person name="Frank C."/>
        </authorList>
    </citation>
    <scope>NUCLEOTIDE SEQUENCE [LARGE SCALE GENOMIC DNA]</scope>
    <source>
        <strain evidence="1 2">LP_2_YM</strain>
    </source>
</reference>
<dbReference type="RefSeq" id="WP_131933911.1">
    <property type="nucleotide sequence ID" value="NZ_SMDF01000012.1"/>
</dbReference>
<accession>A0A4R4BC14</accession>
<protein>
    <submittedName>
        <fullName evidence="1">Uncharacterized protein</fullName>
    </submittedName>
</protein>
<name>A0A4R4BC14_BACTU</name>
<proteinExistence type="predicted"/>
<evidence type="ECO:0000313" key="1">
    <source>
        <dbReference type="EMBL" id="TCW53217.1"/>
    </source>
</evidence>